<evidence type="ECO:0000313" key="3">
    <source>
        <dbReference type="EMBL" id="AVO50526.1"/>
    </source>
</evidence>
<dbReference type="InterPro" id="IPR036378">
    <property type="entry name" value="FAS1_dom_sf"/>
</dbReference>
<dbReference type="EMBL" id="CP027667">
    <property type="protein sequence ID" value="AVO50526.1"/>
    <property type="molecule type" value="Genomic_DNA"/>
</dbReference>
<protein>
    <submittedName>
        <fullName evidence="3">Fasciclin</fullName>
    </submittedName>
</protein>
<proteinExistence type="predicted"/>
<dbReference type="InterPro" id="IPR050904">
    <property type="entry name" value="Adhesion/Biosynth-related"/>
</dbReference>
<dbReference type="RefSeq" id="WP_106684977.1">
    <property type="nucleotide sequence ID" value="NZ_CP027667.1"/>
</dbReference>
<dbReference type="SMART" id="SM00554">
    <property type="entry name" value="FAS1"/>
    <property type="match status" value="1"/>
</dbReference>
<dbReference type="Gene3D" id="2.30.180.10">
    <property type="entry name" value="FAS1 domain"/>
    <property type="match status" value="1"/>
</dbReference>
<organism evidence="3 4">
    <name type="scientific">Melaminivora suipulveris</name>
    <dbReference type="NCBI Taxonomy" id="2109913"/>
    <lineage>
        <taxon>Bacteria</taxon>
        <taxon>Pseudomonadati</taxon>
        <taxon>Pseudomonadota</taxon>
        <taxon>Betaproteobacteria</taxon>
        <taxon>Burkholderiales</taxon>
        <taxon>Comamonadaceae</taxon>
        <taxon>Melaminivora</taxon>
    </lineage>
</organism>
<dbReference type="Proteomes" id="UP000237925">
    <property type="component" value="Chromosome"/>
</dbReference>
<feature type="signal peptide" evidence="1">
    <location>
        <begin position="1"/>
        <end position="28"/>
    </location>
</feature>
<name>A0A2R3QFG9_9BURK</name>
<evidence type="ECO:0000256" key="1">
    <source>
        <dbReference type="SAM" id="SignalP"/>
    </source>
</evidence>
<dbReference type="PANTHER" id="PTHR10900">
    <property type="entry name" value="PERIOSTIN-RELATED"/>
    <property type="match status" value="1"/>
</dbReference>
<dbReference type="GO" id="GO:0005615">
    <property type="term" value="C:extracellular space"/>
    <property type="evidence" value="ECO:0007669"/>
    <property type="project" value="TreeGrafter"/>
</dbReference>
<evidence type="ECO:0000259" key="2">
    <source>
        <dbReference type="PROSITE" id="PS50213"/>
    </source>
</evidence>
<dbReference type="Pfam" id="PF02469">
    <property type="entry name" value="Fasciclin"/>
    <property type="match status" value="1"/>
</dbReference>
<dbReference type="PROSITE" id="PS50213">
    <property type="entry name" value="FAS1"/>
    <property type="match status" value="1"/>
</dbReference>
<sequence length="163" mass="16810">MIRRHALHCTLALVTAAALGGCASPASAPRTVAAATAATPALSTFHRLAADAGLLTTLEGPGPYTVFAPSDAAFQALPAKTLDVLRADKAQLKAVLSHHVVPGRIAAADARPGKARTLQGTDIALARAGTYLTVEDALVERADLRTGNGVVHIVDRVLMPPRK</sequence>
<accession>A0A2R3QFG9</accession>
<dbReference type="AlphaFoldDB" id="A0A2R3QFG9"/>
<feature type="chain" id="PRO_5015352046" evidence="1">
    <location>
        <begin position="29"/>
        <end position="163"/>
    </location>
</feature>
<keyword evidence="1" id="KW-0732">Signal</keyword>
<keyword evidence="4" id="KW-1185">Reference proteome</keyword>
<feature type="domain" description="FAS1" evidence="2">
    <location>
        <begin position="29"/>
        <end position="158"/>
    </location>
</feature>
<evidence type="ECO:0000313" key="4">
    <source>
        <dbReference type="Proteomes" id="UP000237925"/>
    </source>
</evidence>
<dbReference type="PROSITE" id="PS51257">
    <property type="entry name" value="PROKAR_LIPOPROTEIN"/>
    <property type="match status" value="1"/>
</dbReference>
<dbReference type="InterPro" id="IPR000782">
    <property type="entry name" value="FAS1_domain"/>
</dbReference>
<dbReference type="KEGG" id="mela:C6568_15765"/>
<dbReference type="PANTHER" id="PTHR10900:SF77">
    <property type="entry name" value="FI19380P1"/>
    <property type="match status" value="1"/>
</dbReference>
<dbReference type="OrthoDB" id="9800666at2"/>
<dbReference type="SUPFAM" id="SSF82153">
    <property type="entry name" value="FAS1 domain"/>
    <property type="match status" value="1"/>
</dbReference>
<reference evidence="3 4" key="1">
    <citation type="submission" date="2018-03" db="EMBL/GenBank/DDBJ databases">
        <title>Genome sequencing of Melaminivora sp.</title>
        <authorList>
            <person name="Kim S.-J."/>
            <person name="Heo J."/>
            <person name="Ahn J.-H."/>
            <person name="Kwon S.-W."/>
        </authorList>
    </citation>
    <scope>NUCLEOTIDE SEQUENCE [LARGE SCALE GENOMIC DNA]</scope>
    <source>
        <strain evidence="3 4">SC2-9</strain>
    </source>
</reference>
<dbReference type="FunFam" id="2.30.180.10:FF:000032">
    <property type="entry name" value="Fasciclin domain-containing protein, putative"/>
    <property type="match status" value="1"/>
</dbReference>
<gene>
    <name evidence="3" type="ORF">C6568_15765</name>
</gene>